<protein>
    <submittedName>
        <fullName evidence="1">PIPO</fullName>
    </submittedName>
</protein>
<proteinExistence type="predicted"/>
<evidence type="ECO:0000313" key="1">
    <source>
        <dbReference type="EMBL" id="AEN25489.1"/>
    </source>
</evidence>
<organism evidence="1">
    <name type="scientific">Blue squill virus A</name>
    <dbReference type="NCBI Taxonomy" id="1072517"/>
    <lineage>
        <taxon>Viruses</taxon>
        <taxon>Riboviria</taxon>
        <taxon>Orthornavirae</taxon>
        <taxon>Pisuviricota</taxon>
        <taxon>Stelpaviricetes</taxon>
        <taxon>Patatavirales</taxon>
        <taxon>Potyviridae</taxon>
        <taxon>Potyvirus</taxon>
        <taxon>Potyvirus chamaescillae</taxon>
    </lineage>
</organism>
<accession>G9HZB9</accession>
<dbReference type="EMBL" id="JN416599">
    <property type="protein sequence ID" value="AEN25489.1"/>
    <property type="molecule type" value="Genomic_RNA"/>
</dbReference>
<name>G9HZB9_9POTV</name>
<reference evidence="1" key="1">
    <citation type="journal article" date="2012" name="Arch. Virol.">
        <title>Multiple polyadenylated RNA viruses detected in pooled cultivated and wild plant samples.</title>
        <authorList>
            <person name="Wylie S.J."/>
            <person name="Luo H."/>
            <person name="Li H."/>
            <person name="Jones M.G."/>
        </authorList>
    </citation>
    <scope>NUCLEOTIDE SEQUENCE</scope>
    <source>
        <strain evidence="1">Wanneroo</strain>
    </source>
</reference>
<sequence>MALEKVLTFYGEIFDRESCRRRRKILKYLCECVLHQSDHTPQKRKRIYI</sequence>